<dbReference type="InterPro" id="IPR000468">
    <property type="entry name" value="Barstar"/>
</dbReference>
<comment type="caution">
    <text evidence="3">The sequence shown here is derived from an EMBL/GenBank/DDBJ whole genome shotgun (WGS) entry which is preliminary data.</text>
</comment>
<dbReference type="SUPFAM" id="SSF52038">
    <property type="entry name" value="Barstar-related"/>
    <property type="match status" value="1"/>
</dbReference>
<name>A0ABP4BVZ3_9ACTN</name>
<dbReference type="Gene3D" id="3.30.370.10">
    <property type="entry name" value="Barstar-like"/>
    <property type="match status" value="1"/>
</dbReference>
<dbReference type="RefSeq" id="WP_343955544.1">
    <property type="nucleotide sequence ID" value="NZ_BAAAHQ010000079.1"/>
</dbReference>
<dbReference type="EMBL" id="BAAAHQ010000079">
    <property type="protein sequence ID" value="GAA0954891.1"/>
    <property type="molecule type" value="Genomic_DNA"/>
</dbReference>
<dbReference type="Pfam" id="PF01337">
    <property type="entry name" value="Barstar"/>
    <property type="match status" value="1"/>
</dbReference>
<comment type="similarity">
    <text evidence="1">Belongs to the barstar family.</text>
</comment>
<reference evidence="4" key="1">
    <citation type="journal article" date="2019" name="Int. J. Syst. Evol. Microbiol.">
        <title>The Global Catalogue of Microorganisms (GCM) 10K type strain sequencing project: providing services to taxonomists for standard genome sequencing and annotation.</title>
        <authorList>
            <consortium name="The Broad Institute Genomics Platform"/>
            <consortium name="The Broad Institute Genome Sequencing Center for Infectious Disease"/>
            <person name="Wu L."/>
            <person name="Ma J."/>
        </authorList>
    </citation>
    <scope>NUCLEOTIDE SEQUENCE [LARGE SCALE GENOMIC DNA]</scope>
    <source>
        <strain evidence="4">JCM 11136</strain>
    </source>
</reference>
<proteinExistence type="inferred from homology"/>
<organism evidence="3 4">
    <name type="scientific">Nonomuraea longicatena</name>
    <dbReference type="NCBI Taxonomy" id="83682"/>
    <lineage>
        <taxon>Bacteria</taxon>
        <taxon>Bacillati</taxon>
        <taxon>Actinomycetota</taxon>
        <taxon>Actinomycetes</taxon>
        <taxon>Streptosporangiales</taxon>
        <taxon>Streptosporangiaceae</taxon>
        <taxon>Nonomuraea</taxon>
    </lineage>
</organism>
<evidence type="ECO:0000313" key="4">
    <source>
        <dbReference type="Proteomes" id="UP001501578"/>
    </source>
</evidence>
<feature type="domain" description="Barstar (barnase inhibitor)" evidence="2">
    <location>
        <begin position="43"/>
        <end position="128"/>
    </location>
</feature>
<evidence type="ECO:0000256" key="1">
    <source>
        <dbReference type="ARBA" id="ARBA00006845"/>
    </source>
</evidence>
<protein>
    <recommendedName>
        <fullName evidence="2">Barstar (barnase inhibitor) domain-containing protein</fullName>
    </recommendedName>
</protein>
<gene>
    <name evidence="3" type="ORF">GCM10009560_78920</name>
</gene>
<evidence type="ECO:0000259" key="2">
    <source>
        <dbReference type="Pfam" id="PF01337"/>
    </source>
</evidence>
<dbReference type="Proteomes" id="UP001501578">
    <property type="component" value="Unassembled WGS sequence"/>
</dbReference>
<evidence type="ECO:0000313" key="3">
    <source>
        <dbReference type="EMBL" id="GAA0954891.1"/>
    </source>
</evidence>
<dbReference type="InterPro" id="IPR035905">
    <property type="entry name" value="Barstar-like_sf"/>
</dbReference>
<keyword evidence="4" id="KW-1185">Reference proteome</keyword>
<accession>A0ABP4BVZ3</accession>
<sequence length="164" mass="18427">MNFLTLAERLARPEPPWLYRADLVAEAQTLQVDLGTPPELTIVCFDSATMTTLDDFFDVVASRLSFPDYFGHNWPAFDECLADAHEWLSVGALVLLFVNSEELLSRDRADLPTLFTVLVKVGIELARETSEGEPWDRPSVAFHAVFDVGIETRLEGRELPLLSM</sequence>